<protein>
    <submittedName>
        <fullName evidence="3">Endo/exonuclease/phosphatase domain-containing protein</fullName>
    </submittedName>
</protein>
<reference evidence="3" key="1">
    <citation type="submission" date="2017-02" db="UniProtKB">
        <authorList>
            <consortium name="WormBaseParasite"/>
        </authorList>
    </citation>
    <scope>IDENTIFICATION</scope>
</reference>
<gene>
    <name evidence="1" type="ORF">BTMF_LOCUS3055</name>
</gene>
<evidence type="ECO:0000313" key="1">
    <source>
        <dbReference type="EMBL" id="VDO13925.1"/>
    </source>
</evidence>
<accession>A0A0R3QBM3</accession>
<sequence>MNREMLIYNRNGLVSDHDSTAIVLTKWEIIVLWNEKEATKKCLYREVGIHAVEIYSNRKTA</sequence>
<evidence type="ECO:0000313" key="2">
    <source>
        <dbReference type="Proteomes" id="UP000280834"/>
    </source>
</evidence>
<organism evidence="3">
    <name type="scientific">Brugia timori</name>
    <dbReference type="NCBI Taxonomy" id="42155"/>
    <lineage>
        <taxon>Eukaryota</taxon>
        <taxon>Metazoa</taxon>
        <taxon>Ecdysozoa</taxon>
        <taxon>Nematoda</taxon>
        <taxon>Chromadorea</taxon>
        <taxon>Rhabditida</taxon>
        <taxon>Spirurina</taxon>
        <taxon>Spiruromorpha</taxon>
        <taxon>Filarioidea</taxon>
        <taxon>Onchocercidae</taxon>
        <taxon>Brugia</taxon>
    </lineage>
</organism>
<dbReference type="EMBL" id="UZAG01002678">
    <property type="protein sequence ID" value="VDO13925.1"/>
    <property type="molecule type" value="Genomic_DNA"/>
</dbReference>
<dbReference type="Proteomes" id="UP000280834">
    <property type="component" value="Unassembled WGS sequence"/>
</dbReference>
<evidence type="ECO:0000313" key="3">
    <source>
        <dbReference type="WBParaSite" id="BTMF_0000375101-mRNA-1"/>
    </source>
</evidence>
<dbReference type="WBParaSite" id="BTMF_0000375101-mRNA-1">
    <property type="protein sequence ID" value="BTMF_0000375101-mRNA-1"/>
    <property type="gene ID" value="BTMF_0000375101"/>
</dbReference>
<proteinExistence type="predicted"/>
<reference evidence="1 2" key="2">
    <citation type="submission" date="2018-11" db="EMBL/GenBank/DDBJ databases">
        <authorList>
            <consortium name="Pathogen Informatics"/>
        </authorList>
    </citation>
    <scope>NUCLEOTIDE SEQUENCE [LARGE SCALE GENOMIC DNA]</scope>
</reference>
<name>A0A0R3QBM3_9BILA</name>
<dbReference type="AlphaFoldDB" id="A0A0R3QBM3"/>
<keyword evidence="2" id="KW-1185">Reference proteome</keyword>